<sequence length="296" mass="34429">MSKRYDKIIKEILRDVVDTLLTNVIGLKAIKSTPLETKLQITNEREADFILLVELEDGTQRLIHIEFQSTNYSKMAYRELRYWVYIAEIYGIQPLQYVFYIGNETLNMPDNIKAEKIDYSYNLIDMRDVDCNKFLYSNKPEEVIISILCNYQKKGVKIFISEILSRLRELVPEETLRGKYIKQVEVLSQLRELQNDVCKEAEAMAIMYDMERDIRFKQGLAKGQRKGLLEGQREGKREGLLEGIELGLELKYGSSGLELMDMARVVDSIDKLEAFKNLIKKAGSLDELRGFLRENI</sequence>
<gene>
    <name evidence="1" type="ORF">ASN18_2380</name>
</gene>
<evidence type="ECO:0000313" key="2">
    <source>
        <dbReference type="Proteomes" id="UP000060487"/>
    </source>
</evidence>
<dbReference type="EMBL" id="LNQR01000083">
    <property type="protein sequence ID" value="KWT82791.1"/>
    <property type="molecule type" value="Genomic_DNA"/>
</dbReference>
<evidence type="ECO:0000313" key="1">
    <source>
        <dbReference type="EMBL" id="KWT82791.1"/>
    </source>
</evidence>
<comment type="caution">
    <text evidence="1">The sequence shown here is derived from an EMBL/GenBank/DDBJ whole genome shotgun (WGS) entry which is preliminary data.</text>
</comment>
<organism evidence="1 2">
    <name type="scientific">Candidatus Magnetominusculus xianensis</name>
    <dbReference type="NCBI Taxonomy" id="1748249"/>
    <lineage>
        <taxon>Bacteria</taxon>
        <taxon>Pseudomonadati</taxon>
        <taxon>Nitrospirota</taxon>
        <taxon>Nitrospiria</taxon>
        <taxon>Nitrospirales</taxon>
        <taxon>Nitrospiraceae</taxon>
        <taxon>Candidatus Magnetominusculus</taxon>
    </lineage>
</organism>
<accession>A0ABR5SHH4</accession>
<protein>
    <recommendedName>
        <fullName evidence="3">Rpn family recombination-promoting nuclease/putative transposase</fullName>
    </recommendedName>
</protein>
<dbReference type="PANTHER" id="PTHR34613">
    <property type="entry name" value="SLL0800 PROTEIN"/>
    <property type="match status" value="1"/>
</dbReference>
<dbReference type="Proteomes" id="UP000060487">
    <property type="component" value="Unassembled WGS sequence"/>
</dbReference>
<proteinExistence type="predicted"/>
<name>A0ABR5SHH4_9BACT</name>
<dbReference type="RefSeq" id="WP_085052980.1">
    <property type="nucleotide sequence ID" value="NZ_LNQR01000083.1"/>
</dbReference>
<evidence type="ECO:0008006" key="3">
    <source>
        <dbReference type="Google" id="ProtNLM"/>
    </source>
</evidence>
<dbReference type="PANTHER" id="PTHR34613:SF1">
    <property type="entry name" value="SLL6017 PROTEIN"/>
    <property type="match status" value="1"/>
</dbReference>
<keyword evidence="2" id="KW-1185">Reference proteome</keyword>
<reference evidence="1 2" key="1">
    <citation type="submission" date="2015-11" db="EMBL/GenBank/DDBJ databases">
        <authorList>
            <person name="Lin W."/>
        </authorList>
    </citation>
    <scope>NUCLEOTIDE SEQUENCE [LARGE SCALE GENOMIC DNA]</scope>
    <source>
        <strain evidence="1 2">HCH-1</strain>
    </source>
</reference>